<evidence type="ECO:0000259" key="14">
    <source>
        <dbReference type="PROSITE" id="PS50846"/>
    </source>
</evidence>
<feature type="transmembrane region" description="Helical" evidence="13">
    <location>
        <begin position="206"/>
        <end position="224"/>
    </location>
</feature>
<dbReference type="EMBL" id="JAXDAE010000010">
    <property type="protein sequence ID" value="MDY2587714.1"/>
    <property type="molecule type" value="Genomic_DNA"/>
</dbReference>
<dbReference type="PROSITE" id="PS50846">
    <property type="entry name" value="HMA_2"/>
    <property type="match status" value="1"/>
</dbReference>
<evidence type="ECO:0000313" key="16">
    <source>
        <dbReference type="Proteomes" id="UP001285855"/>
    </source>
</evidence>
<keyword evidence="16" id="KW-1185">Reference proteome</keyword>
<dbReference type="PRINTS" id="PR00119">
    <property type="entry name" value="CATATPASE"/>
</dbReference>
<evidence type="ECO:0000256" key="3">
    <source>
        <dbReference type="ARBA" id="ARBA00022448"/>
    </source>
</evidence>
<dbReference type="SUPFAM" id="SSF81653">
    <property type="entry name" value="Calcium ATPase, transduction domain A"/>
    <property type="match status" value="1"/>
</dbReference>
<accession>A0ABU5ESG8</accession>
<comment type="similarity">
    <text evidence="2">Belongs to the cation transport ATPase (P-type) (TC 3.A.3) family. Type IB subfamily.</text>
</comment>
<evidence type="ECO:0000256" key="13">
    <source>
        <dbReference type="SAM" id="Phobius"/>
    </source>
</evidence>
<evidence type="ECO:0000256" key="6">
    <source>
        <dbReference type="ARBA" id="ARBA00022692"/>
    </source>
</evidence>
<comment type="subcellular location">
    <subcellularLocation>
        <location evidence="1">Cell membrane</location>
        <topology evidence="1">Multi-pass membrane protein</topology>
    </subcellularLocation>
</comment>
<feature type="transmembrane region" description="Helical" evidence="13">
    <location>
        <begin position="261"/>
        <end position="282"/>
    </location>
</feature>
<dbReference type="NCBIfam" id="TIGR01494">
    <property type="entry name" value="ATPase_P-type"/>
    <property type="match status" value="1"/>
</dbReference>
<feature type="transmembrane region" description="Helical" evidence="13">
    <location>
        <begin position="167"/>
        <end position="186"/>
    </location>
</feature>
<name>A0ABU5ESG8_9FLAO</name>
<dbReference type="InterPro" id="IPR036412">
    <property type="entry name" value="HAD-like_sf"/>
</dbReference>
<dbReference type="Gene3D" id="3.40.50.1000">
    <property type="entry name" value="HAD superfamily/HAD-like"/>
    <property type="match status" value="1"/>
</dbReference>
<gene>
    <name evidence="15" type="ORF">SNF14_10210</name>
</gene>
<feature type="transmembrane region" description="Helical" evidence="13">
    <location>
        <begin position="236"/>
        <end position="255"/>
    </location>
</feature>
<dbReference type="Pfam" id="PF12156">
    <property type="entry name" value="ATPase-cat_bd"/>
    <property type="match status" value="1"/>
</dbReference>
<feature type="transmembrane region" description="Helical" evidence="13">
    <location>
        <begin position="735"/>
        <end position="755"/>
    </location>
</feature>
<keyword evidence="3" id="KW-0813">Transport</keyword>
<dbReference type="Gene3D" id="2.70.150.10">
    <property type="entry name" value="Calcium-transporting ATPase, cytoplasmic transduction domain A"/>
    <property type="match status" value="1"/>
</dbReference>
<dbReference type="InterPro" id="IPR023299">
    <property type="entry name" value="ATPase_P-typ_cyto_dom_N"/>
</dbReference>
<evidence type="ECO:0000256" key="9">
    <source>
        <dbReference type="ARBA" id="ARBA00022967"/>
    </source>
</evidence>
<dbReference type="PROSITE" id="PS00154">
    <property type="entry name" value="ATPASE_E1_E2"/>
    <property type="match status" value="1"/>
</dbReference>
<keyword evidence="4" id="KW-1003">Cell membrane</keyword>
<feature type="transmembrane region" description="Helical" evidence="13">
    <location>
        <begin position="761"/>
        <end position="786"/>
    </location>
</feature>
<dbReference type="Gene3D" id="3.40.1110.10">
    <property type="entry name" value="Calcium-transporting ATPase, cytoplasmic domain N"/>
    <property type="match status" value="1"/>
</dbReference>
<dbReference type="InterPro" id="IPR021993">
    <property type="entry name" value="ATPase-cat-bd"/>
</dbReference>
<protein>
    <submittedName>
        <fullName evidence="15">Heavy metal translocating P-type ATPase metal-binding domain-containing protein</fullName>
    </submittedName>
</protein>
<dbReference type="SUPFAM" id="SSF56784">
    <property type="entry name" value="HAD-like"/>
    <property type="match status" value="1"/>
</dbReference>
<dbReference type="PANTHER" id="PTHR43520">
    <property type="entry name" value="ATP7, ISOFORM B"/>
    <property type="match status" value="1"/>
</dbReference>
<dbReference type="Pfam" id="PF00122">
    <property type="entry name" value="E1-E2_ATPase"/>
    <property type="match status" value="1"/>
</dbReference>
<dbReference type="InterPro" id="IPR036163">
    <property type="entry name" value="HMA_dom_sf"/>
</dbReference>
<dbReference type="InterPro" id="IPR006121">
    <property type="entry name" value="HMA_dom"/>
</dbReference>
<dbReference type="InterPro" id="IPR059000">
    <property type="entry name" value="ATPase_P-type_domA"/>
</dbReference>
<dbReference type="Pfam" id="PF00403">
    <property type="entry name" value="HMA"/>
    <property type="match status" value="1"/>
</dbReference>
<keyword evidence="6 13" id="KW-0812">Transmembrane</keyword>
<comment type="caution">
    <text evidence="15">The sequence shown here is derived from an EMBL/GenBank/DDBJ whole genome shotgun (WGS) entry which is preliminary data.</text>
</comment>
<dbReference type="InterPro" id="IPR023214">
    <property type="entry name" value="HAD_sf"/>
</dbReference>
<feature type="transmembrane region" description="Helical" evidence="13">
    <location>
        <begin position="420"/>
        <end position="437"/>
    </location>
</feature>
<keyword evidence="9" id="KW-1278">Translocase</keyword>
<keyword evidence="12 13" id="KW-0472">Membrane</keyword>
<dbReference type="InterPro" id="IPR001757">
    <property type="entry name" value="P_typ_ATPase"/>
</dbReference>
<evidence type="ECO:0000256" key="11">
    <source>
        <dbReference type="ARBA" id="ARBA00023065"/>
    </source>
</evidence>
<evidence type="ECO:0000256" key="8">
    <source>
        <dbReference type="ARBA" id="ARBA00022842"/>
    </source>
</evidence>
<dbReference type="InterPro" id="IPR023298">
    <property type="entry name" value="ATPase_P-typ_TM_dom_sf"/>
</dbReference>
<feature type="domain" description="HMA" evidence="14">
    <location>
        <begin position="84"/>
        <end position="150"/>
    </location>
</feature>
<dbReference type="Pfam" id="PF00702">
    <property type="entry name" value="Hydrolase"/>
    <property type="match status" value="1"/>
</dbReference>
<sequence length="791" mass="88618">MENKSCFHCGDDCGNHPITFQEKSFCCNGCKTVFEIFNKNDLTCYYDLQKSPGAIPKEIEGKYDFLSQGNIIEKLTEFRSDDLEIATLYIPHIHCSSCIWILENLNKLNPHISDSQVNFGKKTVRVSYNPKATDLKSVVTLLSGIGYEPYISLDDFKAGKQHINRTLIYKLGVAGFAFGNIMFLSFPEYFEINEYWLEQYKHMFRWLMFALSIPVVFYAAQDYFISAYKGLKAKLLNIDVPIALGISVLFIRSTIEISFDIGSGFFDSLSGLVFFLLAGKFFQQKTYDFLSFERDYKSYFPIAITKIEKDGSENAIQVYDIKKGDRLLIRNEELIPVDGILINGRGKIDYSFVTGESQPVTKQSGDKLFAGGKQTSGIIELEAIKSVEQSYLTQLWSNDVFSKNKEDGFTNITNNISKHFTIAIITIAVIATTYWLFTDASKAMNVFTAVLIIACPCAIALSAPFTFGNLLRIFGKLKFYVKNASVIEQLAHINTVIFDKTGTITSNQQSNAEYEGISLSDSESLVLKNSLRGSNHPLSRTLYNILDEHNIITLDCFEEHIGKGIEAKHDDINLKVGSASFVGNVEQTSTLNTTVHVSSNNVYKGKFTFYNSYRKGVSKLFNQLKKHFDLVILSGDNEGERENLKKLLPAKTKLIFDQKPDDKLEFIRYHQSEGAKVLMIGDGLNDAGALAQSNVGIAISEDVNVFSPACDAILDASKFKQLYRYIMASKSAINIIKWSFVLSFVYNVIGLYFAVTGQLAPVVAAILMPLSSISIVIFTTVCTNIIGRKLK</sequence>
<evidence type="ECO:0000256" key="12">
    <source>
        <dbReference type="ARBA" id="ARBA00023136"/>
    </source>
</evidence>
<evidence type="ECO:0000256" key="4">
    <source>
        <dbReference type="ARBA" id="ARBA00022475"/>
    </source>
</evidence>
<evidence type="ECO:0000256" key="1">
    <source>
        <dbReference type="ARBA" id="ARBA00004651"/>
    </source>
</evidence>
<dbReference type="InterPro" id="IPR008250">
    <property type="entry name" value="ATPase_P-typ_transduc_dom_A_sf"/>
</dbReference>
<dbReference type="InterPro" id="IPR018303">
    <property type="entry name" value="ATPase_P-typ_P_site"/>
</dbReference>
<evidence type="ECO:0000313" key="15">
    <source>
        <dbReference type="EMBL" id="MDY2587714.1"/>
    </source>
</evidence>
<feature type="transmembrane region" description="Helical" evidence="13">
    <location>
        <begin position="443"/>
        <end position="467"/>
    </location>
</feature>
<proteinExistence type="inferred from homology"/>
<dbReference type="CDD" id="cd00371">
    <property type="entry name" value="HMA"/>
    <property type="match status" value="1"/>
</dbReference>
<dbReference type="PANTHER" id="PTHR43520:SF5">
    <property type="entry name" value="CATION-TRANSPORTING P-TYPE ATPASE-RELATED"/>
    <property type="match status" value="1"/>
</dbReference>
<dbReference type="SUPFAM" id="SSF81665">
    <property type="entry name" value="Calcium ATPase, transmembrane domain M"/>
    <property type="match status" value="1"/>
</dbReference>
<dbReference type="SUPFAM" id="SSF55008">
    <property type="entry name" value="HMA, heavy metal-associated domain"/>
    <property type="match status" value="1"/>
</dbReference>
<keyword evidence="10 13" id="KW-1133">Transmembrane helix</keyword>
<keyword evidence="7" id="KW-0479">Metal-binding</keyword>
<evidence type="ECO:0000256" key="5">
    <source>
        <dbReference type="ARBA" id="ARBA00022553"/>
    </source>
</evidence>
<evidence type="ECO:0000256" key="10">
    <source>
        <dbReference type="ARBA" id="ARBA00022989"/>
    </source>
</evidence>
<keyword evidence="11" id="KW-0406">Ion transport</keyword>
<organism evidence="15 16">
    <name type="scientific">Winogradskyella aquimaris</name>
    <dbReference type="NCBI Taxonomy" id="864074"/>
    <lineage>
        <taxon>Bacteria</taxon>
        <taxon>Pseudomonadati</taxon>
        <taxon>Bacteroidota</taxon>
        <taxon>Flavobacteriia</taxon>
        <taxon>Flavobacteriales</taxon>
        <taxon>Flavobacteriaceae</taxon>
        <taxon>Winogradskyella</taxon>
    </lineage>
</organism>
<keyword evidence="8" id="KW-0460">Magnesium</keyword>
<dbReference type="RefSeq" id="WP_320556071.1">
    <property type="nucleotide sequence ID" value="NZ_JAXDAE010000010.1"/>
</dbReference>
<dbReference type="Proteomes" id="UP001285855">
    <property type="component" value="Unassembled WGS sequence"/>
</dbReference>
<dbReference type="PRINTS" id="PR00943">
    <property type="entry name" value="CUATPASE"/>
</dbReference>
<evidence type="ECO:0000256" key="2">
    <source>
        <dbReference type="ARBA" id="ARBA00006024"/>
    </source>
</evidence>
<dbReference type="Gene3D" id="3.30.70.100">
    <property type="match status" value="1"/>
</dbReference>
<evidence type="ECO:0000256" key="7">
    <source>
        <dbReference type="ARBA" id="ARBA00022723"/>
    </source>
</evidence>
<keyword evidence="5" id="KW-0597">Phosphoprotein</keyword>
<reference evidence="15 16" key="1">
    <citation type="submission" date="2023-11" db="EMBL/GenBank/DDBJ databases">
        <title>Winogradskyella pelagius sp. nov., isolated from coastal sediment.</title>
        <authorList>
            <person name="Li F."/>
        </authorList>
    </citation>
    <scope>NUCLEOTIDE SEQUENCE [LARGE SCALE GENOMIC DNA]</scope>
    <source>
        <strain evidence="15 16">KCTC 23502</strain>
    </source>
</reference>